<sequence length="1191" mass="127522">MKFHVVGGPLAFTISLEAKDTDSFTSIFKKVQQAAGNGTALDAYDLYTATRSPLTGELVAASGPLRPTDAPATLHLDSKQSDPHLLLLVRKGVGNDRGSMQNSLLYSTTAVGDAGSQGSAATASTSPSPMCTPRTTEEYRRRMRAMYLKYDPRQLHKVEEALHLYRGYEEDVLQQLVKRYGPEPASEDVDPLRLRPTVVPTCDADVHEGVPALSALAKEGTPRNQPSYYDRLVAIYSTYEPEKLSKVDGTLRRYAGREEEVIQQLVKKYGPEISTERVAAEKASAAISELPVPASHALLQEWSASARDVEAPPHASTTSPAVKEQAAEVVWTASEVKEGAASPITTTVTPVKATLPAAPAVVSAGDAFVEGVQSLNTGQHPPATAASSLADSLPRHAAASTAVTPSNRASAADSMAISGSYRERLVALYHAYNPAKLHTVEGTLKKFSGKEEVAIQQLVRRYGPEPAPLTSQETSRLLTTASTGGVSRASPSVGPTTANVPGDATSSTRDTTPTSPAEQRCEEPGNSRQQILGILAAYEPDKVDRLDRILDAYKGREGEVISKLEMRYAAQRVKNSAGEPTVRRVGASADAGSSAPVMFTAPPSAAPSVGHQFPSITTAPAEPVSLPAPASPSAAAQVLAHGAPPKTSTTATSHPSSLAPTAPPSHWDSPNDRASPAAPAGVASTAPASSLKSTVALAERPQTARLETAVPAVAGVPQAQQSNTPQGTPLRLRAPPIAALRVAAAHLEGVALTSVRERYWATWRAHHTKRKAAMLLQQKLWVEASSSAAGPYRLNDCVEPGYTVADLAVVVAQEERGGGSTQGRALSSEMQIAARALLASLRHCVESRVIEVQSSEERQLADALLTHWSAPRNLGPVTDSSELAHALHQAAHFIRQIDDLMTVIRTQAGQLHQLKALHRDVLGRMENAQAATQALDRLQAQLDSANDNRRALELKLKRFSAGATENHADRPPPRRVVSPAEEHKDAQIAKLHQKLAKTRVSLFLSKQAEEKVKVQLEHSCAREARRKHEDHHRYGSSGRYSTPGSAHTQPRSRSARVGDDANALLSNTPQRRYTPVSTPRGAFSYAIAHDTPRRQSTSQIRVNGRAVSSIRRPDAVSAGQDRTNASINSSTPWPSSRYVMPSAEIERGPCPSCLTPLTSCCPEENGLAAEKAAFCFSCRRYFTFGELRTRD</sequence>
<dbReference type="KEGG" id="lpan:LPMP_351410"/>
<feature type="region of interest" description="Disordered" evidence="2">
    <location>
        <begin position="115"/>
        <end position="134"/>
    </location>
</feature>
<feature type="compositionally biased region" description="Polar residues" evidence="2">
    <location>
        <begin position="469"/>
        <end position="499"/>
    </location>
</feature>
<feature type="compositionally biased region" description="Low complexity" evidence="2">
    <location>
        <begin position="619"/>
        <end position="640"/>
    </location>
</feature>
<name>A0A088S212_LEIPA</name>
<organism evidence="3 4">
    <name type="scientific">Leishmania panamensis</name>
    <dbReference type="NCBI Taxonomy" id="5679"/>
    <lineage>
        <taxon>Eukaryota</taxon>
        <taxon>Discoba</taxon>
        <taxon>Euglenozoa</taxon>
        <taxon>Kinetoplastea</taxon>
        <taxon>Metakinetoplastina</taxon>
        <taxon>Trypanosomatida</taxon>
        <taxon>Trypanosomatidae</taxon>
        <taxon>Leishmaniinae</taxon>
        <taxon>Leishmania</taxon>
        <taxon>Leishmania guyanensis species complex</taxon>
    </lineage>
</organism>
<feature type="compositionally biased region" description="Polar residues" evidence="2">
    <location>
        <begin position="646"/>
        <end position="659"/>
    </location>
</feature>
<feature type="region of interest" description="Disordered" evidence="2">
    <location>
        <begin position="572"/>
        <end position="690"/>
    </location>
</feature>
<feature type="region of interest" description="Disordered" evidence="2">
    <location>
        <begin position="1021"/>
        <end position="1077"/>
    </location>
</feature>
<dbReference type="VEuPathDB" id="TriTrypDB:LPMP_351410"/>
<evidence type="ECO:0000313" key="3">
    <source>
        <dbReference type="EMBL" id="AIO02279.1"/>
    </source>
</evidence>
<feature type="region of interest" description="Disordered" evidence="2">
    <location>
        <begin position="1111"/>
        <end position="1134"/>
    </location>
</feature>
<proteinExistence type="predicted"/>
<feature type="compositionally biased region" description="Polar residues" evidence="2">
    <location>
        <begin position="1038"/>
        <end position="1052"/>
    </location>
</feature>
<dbReference type="RefSeq" id="XP_010703079.1">
    <property type="nucleotide sequence ID" value="XM_010704777.1"/>
</dbReference>
<dbReference type="eggNOG" id="ENOG502S4RW">
    <property type="taxonomic scope" value="Eukaryota"/>
</dbReference>
<evidence type="ECO:0000256" key="1">
    <source>
        <dbReference type="SAM" id="Coils"/>
    </source>
</evidence>
<dbReference type="PANTHER" id="PTHR39666">
    <property type="entry name" value="RANBP2-TYPE DOMAIN-CONTAINING PROTEIN"/>
    <property type="match status" value="1"/>
</dbReference>
<keyword evidence="4" id="KW-1185">Reference proteome</keyword>
<dbReference type="GeneID" id="22579170"/>
<feature type="compositionally biased region" description="Low complexity" evidence="2">
    <location>
        <begin position="115"/>
        <end position="129"/>
    </location>
</feature>
<dbReference type="EMBL" id="CP009404">
    <property type="protein sequence ID" value="AIO02279.1"/>
    <property type="molecule type" value="Genomic_DNA"/>
</dbReference>
<evidence type="ECO:0000313" key="4">
    <source>
        <dbReference type="Proteomes" id="UP000063063"/>
    </source>
</evidence>
<gene>
    <name evidence="3" type="ORF">LPMP_351410</name>
</gene>
<dbReference type="PANTHER" id="PTHR39666:SF1">
    <property type="entry name" value="NUCLEAR PORE COMPLEX NUP2_50_61 DOMAIN-CONTAINING PROTEIN"/>
    <property type="match status" value="1"/>
</dbReference>
<protein>
    <submittedName>
        <fullName evidence="3">Uncharacterized protein</fullName>
    </submittedName>
</protein>
<dbReference type="Proteomes" id="UP000063063">
    <property type="component" value="Chromosome 35"/>
</dbReference>
<keyword evidence="1" id="KW-0175">Coiled coil</keyword>
<feature type="compositionally biased region" description="Polar residues" evidence="2">
    <location>
        <begin position="1064"/>
        <end position="1077"/>
    </location>
</feature>
<dbReference type="AlphaFoldDB" id="A0A088S212"/>
<feature type="compositionally biased region" description="Low complexity" evidence="2">
    <location>
        <begin position="674"/>
        <end position="690"/>
    </location>
</feature>
<feature type="compositionally biased region" description="Basic and acidic residues" evidence="2">
    <location>
        <begin position="1021"/>
        <end position="1033"/>
    </location>
</feature>
<feature type="compositionally biased region" description="Polar residues" evidence="2">
    <location>
        <begin position="1120"/>
        <end position="1134"/>
    </location>
</feature>
<evidence type="ECO:0000256" key="2">
    <source>
        <dbReference type="SAM" id="MobiDB-lite"/>
    </source>
</evidence>
<dbReference type="OrthoDB" id="277199at2759"/>
<reference evidence="3 4" key="1">
    <citation type="journal article" date="2015" name="Sci. Rep.">
        <title>The genome of Leishmania panamensis: insights into genomics of the L. (Viannia) subgenus.</title>
        <authorList>
            <person name="Llanes A."/>
            <person name="Restrepo C.M."/>
            <person name="Vecchio G.D."/>
            <person name="Anguizola F.J."/>
            <person name="Lleonart R."/>
        </authorList>
    </citation>
    <scope>NUCLEOTIDE SEQUENCE [LARGE SCALE GENOMIC DNA]</scope>
    <source>
        <strain evidence="3 4">MHOM/PA/94/PSC-1</strain>
    </source>
</reference>
<feature type="compositionally biased region" description="Low complexity" evidence="2">
    <location>
        <begin position="503"/>
        <end position="517"/>
    </location>
</feature>
<dbReference type="VEuPathDB" id="TriTrypDB:LPAL13_350019900"/>
<feature type="region of interest" description="Disordered" evidence="2">
    <location>
        <begin position="464"/>
        <end position="527"/>
    </location>
</feature>
<accession>A0A088S212</accession>
<feature type="coiled-coil region" evidence="1">
    <location>
        <begin position="928"/>
        <end position="955"/>
    </location>
</feature>
<feature type="region of interest" description="Disordered" evidence="2">
    <location>
        <begin position="962"/>
        <end position="985"/>
    </location>
</feature>